<protein>
    <submittedName>
        <fullName evidence="2">Uncharacterized protein</fullName>
    </submittedName>
</protein>
<feature type="region of interest" description="Disordered" evidence="1">
    <location>
        <begin position="1"/>
        <end position="37"/>
    </location>
</feature>
<proteinExistence type="predicted"/>
<accession>A0A699SD42</accession>
<comment type="caution">
    <text evidence="2">The sequence shown here is derived from an EMBL/GenBank/DDBJ whole genome shotgun (WGS) entry which is preliminary data.</text>
</comment>
<name>A0A699SD42_TANCI</name>
<dbReference type="AlphaFoldDB" id="A0A699SD42"/>
<evidence type="ECO:0000256" key="1">
    <source>
        <dbReference type="SAM" id="MobiDB-lite"/>
    </source>
</evidence>
<gene>
    <name evidence="2" type="ORF">Tci_867352</name>
</gene>
<feature type="non-terminal residue" evidence="2">
    <location>
        <position position="1"/>
    </location>
</feature>
<evidence type="ECO:0000313" key="2">
    <source>
        <dbReference type="EMBL" id="GFC95382.1"/>
    </source>
</evidence>
<feature type="compositionally biased region" description="Acidic residues" evidence="1">
    <location>
        <begin position="1"/>
        <end position="18"/>
    </location>
</feature>
<dbReference type="EMBL" id="BKCJ011154141">
    <property type="protein sequence ID" value="GFC95382.1"/>
    <property type="molecule type" value="Genomic_DNA"/>
</dbReference>
<organism evidence="2">
    <name type="scientific">Tanacetum cinerariifolium</name>
    <name type="common">Dalmatian daisy</name>
    <name type="synonym">Chrysanthemum cinerariifolium</name>
    <dbReference type="NCBI Taxonomy" id="118510"/>
    <lineage>
        <taxon>Eukaryota</taxon>
        <taxon>Viridiplantae</taxon>
        <taxon>Streptophyta</taxon>
        <taxon>Embryophyta</taxon>
        <taxon>Tracheophyta</taxon>
        <taxon>Spermatophyta</taxon>
        <taxon>Magnoliopsida</taxon>
        <taxon>eudicotyledons</taxon>
        <taxon>Gunneridae</taxon>
        <taxon>Pentapetalae</taxon>
        <taxon>asterids</taxon>
        <taxon>campanulids</taxon>
        <taxon>Asterales</taxon>
        <taxon>Asteraceae</taxon>
        <taxon>Asteroideae</taxon>
        <taxon>Anthemideae</taxon>
        <taxon>Anthemidinae</taxon>
        <taxon>Tanacetum</taxon>
    </lineage>
</organism>
<reference evidence="2" key="1">
    <citation type="journal article" date="2019" name="Sci. Rep.">
        <title>Draft genome of Tanacetum cinerariifolium, the natural source of mosquito coil.</title>
        <authorList>
            <person name="Yamashiro T."/>
            <person name="Shiraishi A."/>
            <person name="Satake H."/>
            <person name="Nakayama K."/>
        </authorList>
    </citation>
    <scope>NUCLEOTIDE SEQUENCE</scope>
</reference>
<sequence>DDDDDDVEKDEEDKEEEEHLAPANPCDVSTDYLVPSS</sequence>